<evidence type="ECO:0000313" key="6">
    <source>
        <dbReference type="Proteomes" id="UP000451860"/>
    </source>
</evidence>
<dbReference type="SMART" id="SM00354">
    <property type="entry name" value="HTH_LACI"/>
    <property type="match status" value="1"/>
</dbReference>
<dbReference type="Gene3D" id="1.10.260.40">
    <property type="entry name" value="lambda repressor-like DNA-binding domains"/>
    <property type="match status" value="1"/>
</dbReference>
<accession>A0A7J5UUG5</accession>
<dbReference type="Pfam" id="PF00356">
    <property type="entry name" value="LacI"/>
    <property type="match status" value="1"/>
</dbReference>
<dbReference type="SUPFAM" id="SSF47413">
    <property type="entry name" value="lambda repressor-like DNA-binding domains"/>
    <property type="match status" value="1"/>
</dbReference>
<keyword evidence="1" id="KW-0805">Transcription regulation</keyword>
<comment type="caution">
    <text evidence="5">The sequence shown here is derived from an EMBL/GenBank/DDBJ whole genome shotgun (WGS) entry which is preliminary data.</text>
</comment>
<dbReference type="AlphaFoldDB" id="A0A7J5UUG5"/>
<dbReference type="Proteomes" id="UP000451860">
    <property type="component" value="Unassembled WGS sequence"/>
</dbReference>
<dbReference type="Gene3D" id="3.40.50.2300">
    <property type="match status" value="2"/>
</dbReference>
<keyword evidence="2" id="KW-0238">DNA-binding</keyword>
<protein>
    <submittedName>
        <fullName evidence="5">Substrate-binding domain-containing protein</fullName>
    </submittedName>
</protein>
<dbReference type="GO" id="GO:0003700">
    <property type="term" value="F:DNA-binding transcription factor activity"/>
    <property type="evidence" value="ECO:0007669"/>
    <property type="project" value="TreeGrafter"/>
</dbReference>
<evidence type="ECO:0000256" key="2">
    <source>
        <dbReference type="ARBA" id="ARBA00023125"/>
    </source>
</evidence>
<gene>
    <name evidence="5" type="ORF">GB883_01490</name>
</gene>
<dbReference type="EMBL" id="WHJE01000003">
    <property type="protein sequence ID" value="KAE8765923.1"/>
    <property type="molecule type" value="Genomic_DNA"/>
</dbReference>
<evidence type="ECO:0000313" key="5">
    <source>
        <dbReference type="EMBL" id="KAE8765923.1"/>
    </source>
</evidence>
<dbReference type="CDD" id="cd06267">
    <property type="entry name" value="PBP1_LacI_sugar_binding-like"/>
    <property type="match status" value="1"/>
</dbReference>
<dbReference type="RefSeq" id="WP_152202371.1">
    <property type="nucleotide sequence ID" value="NZ_VUKF01000013.1"/>
</dbReference>
<dbReference type="InterPro" id="IPR046335">
    <property type="entry name" value="LacI/GalR-like_sensor"/>
</dbReference>
<dbReference type="InterPro" id="IPR000843">
    <property type="entry name" value="HTH_LacI"/>
</dbReference>
<name>A0A7J5UUG5_9MICO</name>
<reference evidence="5 6" key="1">
    <citation type="submission" date="2019-10" db="EMBL/GenBank/DDBJ databases">
        <title>Georgenia wutianyii sp. nov. and Georgenia yuyongxinii sp. nov. isolated from plateau pika (Ochotona curzoniae) in the Qinghai-Tibet plateau of China.</title>
        <authorList>
            <person name="Tian Z."/>
        </authorList>
    </citation>
    <scope>NUCLEOTIDE SEQUENCE [LARGE SCALE GENOMIC DNA]</scope>
    <source>
        <strain evidence="5 6">DSM 21501</strain>
    </source>
</reference>
<evidence type="ECO:0000256" key="1">
    <source>
        <dbReference type="ARBA" id="ARBA00023015"/>
    </source>
</evidence>
<keyword evidence="3" id="KW-0804">Transcription</keyword>
<dbReference type="PANTHER" id="PTHR30146">
    <property type="entry name" value="LACI-RELATED TRANSCRIPTIONAL REPRESSOR"/>
    <property type="match status" value="1"/>
</dbReference>
<proteinExistence type="predicted"/>
<organism evidence="5 6">
    <name type="scientific">Georgenia thermotolerans</name>
    <dbReference type="NCBI Taxonomy" id="527326"/>
    <lineage>
        <taxon>Bacteria</taxon>
        <taxon>Bacillati</taxon>
        <taxon>Actinomycetota</taxon>
        <taxon>Actinomycetes</taxon>
        <taxon>Micrococcales</taxon>
        <taxon>Bogoriellaceae</taxon>
        <taxon>Georgenia</taxon>
    </lineage>
</organism>
<dbReference type="PRINTS" id="PR00036">
    <property type="entry name" value="HTHLACI"/>
</dbReference>
<feature type="domain" description="HTH lacI-type" evidence="4">
    <location>
        <begin position="16"/>
        <end position="70"/>
    </location>
</feature>
<dbReference type="InterPro" id="IPR010982">
    <property type="entry name" value="Lambda_DNA-bd_dom_sf"/>
</dbReference>
<keyword evidence="6" id="KW-1185">Reference proteome</keyword>
<dbReference type="InterPro" id="IPR028082">
    <property type="entry name" value="Peripla_BP_I"/>
</dbReference>
<evidence type="ECO:0000259" key="4">
    <source>
        <dbReference type="PROSITE" id="PS50932"/>
    </source>
</evidence>
<evidence type="ECO:0000256" key="3">
    <source>
        <dbReference type="ARBA" id="ARBA00023163"/>
    </source>
</evidence>
<dbReference type="PROSITE" id="PS00356">
    <property type="entry name" value="HTH_LACI_1"/>
    <property type="match status" value="1"/>
</dbReference>
<dbReference type="Pfam" id="PF13377">
    <property type="entry name" value="Peripla_BP_3"/>
    <property type="match status" value="1"/>
</dbReference>
<dbReference type="PROSITE" id="PS50932">
    <property type="entry name" value="HTH_LACI_2"/>
    <property type="match status" value="1"/>
</dbReference>
<dbReference type="GO" id="GO:0000976">
    <property type="term" value="F:transcription cis-regulatory region binding"/>
    <property type="evidence" value="ECO:0007669"/>
    <property type="project" value="TreeGrafter"/>
</dbReference>
<dbReference type="PANTHER" id="PTHR30146:SF109">
    <property type="entry name" value="HTH-TYPE TRANSCRIPTIONAL REGULATOR GALS"/>
    <property type="match status" value="1"/>
</dbReference>
<dbReference type="CDD" id="cd01392">
    <property type="entry name" value="HTH_LacI"/>
    <property type="match status" value="1"/>
</dbReference>
<dbReference type="OrthoDB" id="37081at2"/>
<dbReference type="SUPFAM" id="SSF53822">
    <property type="entry name" value="Periplasmic binding protein-like I"/>
    <property type="match status" value="1"/>
</dbReference>
<sequence length="349" mass="36959">METFSSSDSVGPQRRATMRDVAAVAGVSLSTVSRVVNGSGAVAPEALRRVQDATALLGYRPDRRASALRRSDGRSGLIGLVVDDVANPFFSQLHRGVDEVLTAHGSVALVAGSGRDPRREDEILSAFSSHGVDGLIVAPAGPETGALERERRAGVPVVVVDRAPRDSTFDSVMADNAAGVTAAVEALTAAGHRRIAFLGGRRGITSTEQRLEGFRTALVAPGGYDDALVLTEVEEEGLPHRLDAMLAGQRAPSAIVSTQNVITEWTLRHLHARNLQHRVGVVGFDDVPLAELLDPPLSTVIADPAEIGREAARILLDRLDESGPQELQARVVATRLVLRGSERVGVPVE</sequence>